<feature type="compositionally biased region" description="Polar residues" evidence="2">
    <location>
        <begin position="578"/>
        <end position="597"/>
    </location>
</feature>
<feature type="compositionally biased region" description="Polar residues" evidence="2">
    <location>
        <begin position="708"/>
        <end position="717"/>
    </location>
</feature>
<feature type="coiled-coil region" evidence="1">
    <location>
        <begin position="34"/>
        <end position="87"/>
    </location>
</feature>
<dbReference type="AlphaFoldDB" id="A0AAW1NWJ2"/>
<proteinExistence type="predicted"/>
<reference evidence="4 5" key="1">
    <citation type="journal article" date="2024" name="Nat. Commun.">
        <title>Phylogenomics reveals the evolutionary origins of lichenization in chlorophyte algae.</title>
        <authorList>
            <person name="Puginier C."/>
            <person name="Libourel C."/>
            <person name="Otte J."/>
            <person name="Skaloud P."/>
            <person name="Haon M."/>
            <person name="Grisel S."/>
            <person name="Petersen M."/>
            <person name="Berrin J.G."/>
            <person name="Delaux P.M."/>
            <person name="Dal Grande F."/>
            <person name="Keller J."/>
        </authorList>
    </citation>
    <scope>NUCLEOTIDE SEQUENCE [LARGE SCALE GENOMIC DNA]</scope>
    <source>
        <strain evidence="4 5">SAG 2036</strain>
    </source>
</reference>
<feature type="compositionally biased region" description="Low complexity" evidence="2">
    <location>
        <begin position="492"/>
        <end position="512"/>
    </location>
</feature>
<dbReference type="Gene3D" id="2.60.40.150">
    <property type="entry name" value="C2 domain"/>
    <property type="match status" value="1"/>
</dbReference>
<feature type="compositionally biased region" description="Low complexity" evidence="2">
    <location>
        <begin position="188"/>
        <end position="201"/>
    </location>
</feature>
<dbReference type="GO" id="GO:0035091">
    <property type="term" value="F:phosphatidylinositol binding"/>
    <property type="evidence" value="ECO:0007669"/>
    <property type="project" value="TreeGrafter"/>
</dbReference>
<dbReference type="InterPro" id="IPR025939">
    <property type="entry name" value="Aida_C"/>
</dbReference>
<feature type="compositionally biased region" description="Pro residues" evidence="2">
    <location>
        <begin position="336"/>
        <end position="345"/>
    </location>
</feature>
<dbReference type="EMBL" id="JALJOQ010000107">
    <property type="protein sequence ID" value="KAK9797393.1"/>
    <property type="molecule type" value="Genomic_DNA"/>
</dbReference>
<organism evidence="4 5">
    <name type="scientific">Symbiochloris irregularis</name>
    <dbReference type="NCBI Taxonomy" id="706552"/>
    <lineage>
        <taxon>Eukaryota</taxon>
        <taxon>Viridiplantae</taxon>
        <taxon>Chlorophyta</taxon>
        <taxon>core chlorophytes</taxon>
        <taxon>Trebouxiophyceae</taxon>
        <taxon>Trebouxiales</taxon>
        <taxon>Trebouxiaceae</taxon>
        <taxon>Symbiochloris</taxon>
    </lineage>
</organism>
<dbReference type="InterPro" id="IPR009060">
    <property type="entry name" value="UBA-like_sf"/>
</dbReference>
<dbReference type="PANTHER" id="PTHR28654:SF1">
    <property type="entry name" value="AXIN INTERACTOR, DORSALIZATION-ASSOCIATED PROTEIN"/>
    <property type="match status" value="1"/>
</dbReference>
<feature type="compositionally biased region" description="Polar residues" evidence="2">
    <location>
        <begin position="442"/>
        <end position="457"/>
    </location>
</feature>
<comment type="caution">
    <text evidence="4">The sequence shown here is derived from an EMBL/GenBank/DDBJ whole genome shotgun (WGS) entry which is preliminary data.</text>
</comment>
<dbReference type="SUPFAM" id="SSF46934">
    <property type="entry name" value="UBA-like"/>
    <property type="match status" value="1"/>
</dbReference>
<dbReference type="InterPro" id="IPR035892">
    <property type="entry name" value="C2_domain_sf"/>
</dbReference>
<feature type="region of interest" description="Disordered" evidence="2">
    <location>
        <begin position="1"/>
        <end position="22"/>
    </location>
</feature>
<feature type="compositionally biased region" description="Low complexity" evidence="2">
    <location>
        <begin position="296"/>
        <end position="311"/>
    </location>
</feature>
<evidence type="ECO:0000313" key="4">
    <source>
        <dbReference type="EMBL" id="KAK9797393.1"/>
    </source>
</evidence>
<dbReference type="PROSITE" id="PS51911">
    <property type="entry name" value="C2_AIDA"/>
    <property type="match status" value="1"/>
</dbReference>
<evidence type="ECO:0000256" key="1">
    <source>
        <dbReference type="SAM" id="Coils"/>
    </source>
</evidence>
<protein>
    <recommendedName>
        <fullName evidence="3">C2 Aida-type domain-containing protein</fullName>
    </recommendedName>
</protein>
<feature type="region of interest" description="Disordered" evidence="2">
    <location>
        <begin position="974"/>
        <end position="1006"/>
    </location>
</feature>
<dbReference type="GO" id="GO:0016020">
    <property type="term" value="C:membrane"/>
    <property type="evidence" value="ECO:0007669"/>
    <property type="project" value="TreeGrafter"/>
</dbReference>
<feature type="region of interest" description="Disordered" evidence="2">
    <location>
        <begin position="103"/>
        <end position="147"/>
    </location>
</feature>
<sequence length="1180" mass="124446">MVASQRACCREETPASLGTKRVQTGATAEAGLELEDIEAELSEAVSMRAEAQELGEADVIAELVAHEEKLQADREQLKAELLALQAQQAASASAALRARMAKLRESSAARSQKGITRQGSITPRQTPRESGDGSATSAPTAAVASSTASTAAAGGGAASAADKASPAKPRQVEVDAFPVTLSPENSEASLPALDTAAAASSVKTEGSAKGLSSPEVASPQAVSPPRMQSPSGEAGSRSSSPSKYRHASSKALPAPKTSPIAPSAASEHPPPMSKSPAAQLSQTEFDVPPVLGPLVGAAATEGAADAQATGDMWGSLGQPNSPPKQRPPERMISVPSRPPPPPPAQEPEDPLQQNDSMDSAWSGNPFMDFKMSGGLSSNMGDHTDSFQASFPPRPDSLNVFATALPEESPEITQDDNSFQASFPPAGVDFTAGYGSVPKSGFESGTPTPTHLMTQQKQAAGSAAAAEEARADAWSATSWDLPAVPTHSLPGDSQNVSQMSSQVSSRAQSRSQSPLKNSQPPQMASPEKGQPPSTANSSLLPSPTPSHTTQQSLPAFSDSWADFNQNPSGMLSLDRTAFGSPQKSQAAKLSVSLPSKQSLYEEGSRSQIEGASDSWGGSSRASSPARSTAGTDRGVRVSTPRAADNPFDDPGTTERGSFKSKLSSMMGRQKSVKKLGEAVKGKWLSRATTDDEGPSGAAGHSDSEEASSRQRAPMQQDSLGIDWGGVPVARGNTGSSNQPVLMNTWSDVAPARDESAMSHQPNVMTWPPVETFFRERCEAAFRKRGDVGMRASDVEAMFARLNPIPPCGADRLFKWCDVDGDGALNARESTLLTYMLSSSERTRVLPPPLRPAQAAHLLGEPAPASDRAQSSPDDVITSQIPSHLSPWLQPINTSAAAVQDPAGAADSSLMSPSTTQGPELRQLMAKGYHEDDCKRALFLHANDVKPALEWLSARFGLEGAGASSDLSSSLSLTRRRSHLNPPDGGVTSAPKGFEYGSQPSTPGSRGPRLQIQVEKALVAHYKRPLEGPFFAVTLRDATGALIEKELHTPPGHFDKEQRIISVDHSVTLRTPISELPEGSAVYFEIRHYKAAERRLSTLAWSFIPTEAFVLQQSAGFGVGPGSPRSYAPRVRTGPMFLSLYHKPTDEKAHARSHLHHAAAIARRGPKPLSKQHDLFVNLIIL</sequence>
<feature type="compositionally biased region" description="Polar residues" evidence="2">
    <location>
        <begin position="108"/>
        <end position="125"/>
    </location>
</feature>
<name>A0AAW1NWJ2_9CHLO</name>
<gene>
    <name evidence="4" type="ORF">WJX73_002597</name>
</gene>
<evidence type="ECO:0000256" key="2">
    <source>
        <dbReference type="SAM" id="MobiDB-lite"/>
    </source>
</evidence>
<dbReference type="Proteomes" id="UP001465755">
    <property type="component" value="Unassembled WGS sequence"/>
</dbReference>
<feature type="compositionally biased region" description="Polar residues" evidence="2">
    <location>
        <begin position="374"/>
        <end position="388"/>
    </location>
</feature>
<feature type="compositionally biased region" description="Low complexity" evidence="2">
    <location>
        <begin position="609"/>
        <end position="629"/>
    </location>
</feature>
<evidence type="ECO:0000259" key="3">
    <source>
        <dbReference type="PROSITE" id="PS51911"/>
    </source>
</evidence>
<feature type="compositionally biased region" description="Polar residues" evidence="2">
    <location>
        <begin position="731"/>
        <end position="740"/>
    </location>
</feature>
<feature type="compositionally biased region" description="Low complexity" evidence="2">
    <location>
        <begin position="530"/>
        <end position="553"/>
    </location>
</feature>
<feature type="region of interest" description="Disordered" evidence="2">
    <location>
        <begin position="183"/>
        <end position="398"/>
    </location>
</feature>
<feature type="compositionally biased region" description="Low complexity" evidence="2">
    <location>
        <begin position="458"/>
        <end position="475"/>
    </location>
</feature>
<feature type="compositionally biased region" description="Low complexity" evidence="2">
    <location>
        <begin position="133"/>
        <end position="147"/>
    </location>
</feature>
<feature type="compositionally biased region" description="Polar residues" evidence="2">
    <location>
        <begin position="351"/>
        <end position="362"/>
    </location>
</feature>
<feature type="region of interest" description="Disordered" evidence="2">
    <location>
        <begin position="429"/>
        <end position="740"/>
    </location>
</feature>
<evidence type="ECO:0000313" key="5">
    <source>
        <dbReference type="Proteomes" id="UP001465755"/>
    </source>
</evidence>
<dbReference type="Pfam" id="PF14186">
    <property type="entry name" value="Aida_C2"/>
    <property type="match status" value="1"/>
</dbReference>
<keyword evidence="1" id="KW-0175">Coiled coil</keyword>
<feature type="domain" description="C2 Aida-type" evidence="3">
    <location>
        <begin position="997"/>
        <end position="1176"/>
    </location>
</feature>
<feature type="compositionally biased region" description="Low complexity" evidence="2">
    <location>
        <begin position="229"/>
        <end position="242"/>
    </location>
</feature>
<keyword evidence="5" id="KW-1185">Reference proteome</keyword>
<accession>A0AAW1NWJ2</accession>
<dbReference type="PANTHER" id="PTHR28654">
    <property type="entry name" value="AXIN INTERACTOR, DORSALIZATION-ASSOCIATED PROTEIN"/>
    <property type="match status" value="1"/>
</dbReference>